<protein>
    <submittedName>
        <fullName evidence="1">Uncharacterized protein</fullName>
    </submittedName>
</protein>
<organism evidence="1 2">
    <name type="scientific">Ixodes persulcatus</name>
    <name type="common">Taiga tick</name>
    <dbReference type="NCBI Taxonomy" id="34615"/>
    <lineage>
        <taxon>Eukaryota</taxon>
        <taxon>Metazoa</taxon>
        <taxon>Ecdysozoa</taxon>
        <taxon>Arthropoda</taxon>
        <taxon>Chelicerata</taxon>
        <taxon>Arachnida</taxon>
        <taxon>Acari</taxon>
        <taxon>Parasitiformes</taxon>
        <taxon>Ixodida</taxon>
        <taxon>Ixodoidea</taxon>
        <taxon>Ixodidae</taxon>
        <taxon>Ixodinae</taxon>
        <taxon>Ixodes</taxon>
    </lineage>
</organism>
<accession>A0AC60PJE8</accession>
<evidence type="ECO:0000313" key="2">
    <source>
        <dbReference type="Proteomes" id="UP000805193"/>
    </source>
</evidence>
<name>A0AC60PJE8_IXOPE</name>
<reference evidence="1 2" key="1">
    <citation type="journal article" date="2020" name="Cell">
        <title>Large-Scale Comparative Analyses of Tick Genomes Elucidate Their Genetic Diversity and Vector Capacities.</title>
        <authorList>
            <consortium name="Tick Genome and Microbiome Consortium (TIGMIC)"/>
            <person name="Jia N."/>
            <person name="Wang J."/>
            <person name="Shi W."/>
            <person name="Du L."/>
            <person name="Sun Y."/>
            <person name="Zhan W."/>
            <person name="Jiang J.F."/>
            <person name="Wang Q."/>
            <person name="Zhang B."/>
            <person name="Ji P."/>
            <person name="Bell-Sakyi L."/>
            <person name="Cui X.M."/>
            <person name="Yuan T.T."/>
            <person name="Jiang B.G."/>
            <person name="Yang W.F."/>
            <person name="Lam T.T."/>
            <person name="Chang Q.C."/>
            <person name="Ding S.J."/>
            <person name="Wang X.J."/>
            <person name="Zhu J.G."/>
            <person name="Ruan X.D."/>
            <person name="Zhao L."/>
            <person name="Wei J.T."/>
            <person name="Ye R.Z."/>
            <person name="Que T.C."/>
            <person name="Du C.H."/>
            <person name="Zhou Y.H."/>
            <person name="Cheng J.X."/>
            <person name="Dai P.F."/>
            <person name="Guo W.B."/>
            <person name="Han X.H."/>
            <person name="Huang E.J."/>
            <person name="Li L.F."/>
            <person name="Wei W."/>
            <person name="Gao Y.C."/>
            <person name="Liu J.Z."/>
            <person name="Shao H.Z."/>
            <person name="Wang X."/>
            <person name="Wang C.C."/>
            <person name="Yang T.C."/>
            <person name="Huo Q.B."/>
            <person name="Li W."/>
            <person name="Chen H.Y."/>
            <person name="Chen S.E."/>
            <person name="Zhou L.G."/>
            <person name="Ni X.B."/>
            <person name="Tian J.H."/>
            <person name="Sheng Y."/>
            <person name="Liu T."/>
            <person name="Pan Y.S."/>
            <person name="Xia L.Y."/>
            <person name="Li J."/>
            <person name="Zhao F."/>
            <person name="Cao W.C."/>
        </authorList>
    </citation>
    <scope>NUCLEOTIDE SEQUENCE [LARGE SCALE GENOMIC DNA]</scope>
    <source>
        <strain evidence="1">Iper-2018</strain>
    </source>
</reference>
<evidence type="ECO:0000313" key="1">
    <source>
        <dbReference type="EMBL" id="KAG0421015.1"/>
    </source>
</evidence>
<gene>
    <name evidence="1" type="ORF">HPB47_003082</name>
</gene>
<sequence length="65" mass="7521">MFARSGPRRSFRGSKQGQFLPSREAVNEWVREQRSKSLSVSYEDIEGKARAVANEMEIDRSNFKI</sequence>
<proteinExistence type="predicted"/>
<keyword evidence="2" id="KW-1185">Reference proteome</keyword>
<comment type="caution">
    <text evidence="1">The sequence shown here is derived from an EMBL/GenBank/DDBJ whole genome shotgun (WGS) entry which is preliminary data.</text>
</comment>
<dbReference type="Proteomes" id="UP000805193">
    <property type="component" value="Unassembled WGS sequence"/>
</dbReference>
<dbReference type="EMBL" id="JABSTQ010010437">
    <property type="protein sequence ID" value="KAG0421015.1"/>
    <property type="molecule type" value="Genomic_DNA"/>
</dbReference>